<proteinExistence type="predicted"/>
<feature type="compositionally biased region" description="Polar residues" evidence="1">
    <location>
        <begin position="42"/>
        <end position="55"/>
    </location>
</feature>
<evidence type="ECO:0000256" key="1">
    <source>
        <dbReference type="SAM" id="MobiDB-lite"/>
    </source>
</evidence>
<dbReference type="RefSeq" id="WP_113931300.1">
    <property type="nucleotide sequence ID" value="NZ_JACCEU010000001.1"/>
</dbReference>
<dbReference type="Proteomes" id="UP000253628">
    <property type="component" value="Unassembled WGS sequence"/>
</dbReference>
<dbReference type="AlphaFoldDB" id="A0A366HJG0"/>
<evidence type="ECO:0000313" key="3">
    <source>
        <dbReference type="Proteomes" id="UP000253628"/>
    </source>
</evidence>
<protein>
    <submittedName>
        <fullName evidence="2">Uncharacterized protein</fullName>
    </submittedName>
</protein>
<accession>A0A366HJG0</accession>
<feature type="compositionally biased region" description="Basic and acidic residues" evidence="1">
    <location>
        <begin position="57"/>
        <end position="66"/>
    </location>
</feature>
<feature type="compositionally biased region" description="Basic and acidic residues" evidence="1">
    <location>
        <begin position="1"/>
        <end position="13"/>
    </location>
</feature>
<reference evidence="2 3" key="1">
    <citation type="submission" date="2018-06" db="EMBL/GenBank/DDBJ databases">
        <title>Genomic Encyclopedia of Type Strains, Phase IV (KMG-IV): sequencing the most valuable type-strain genomes for metagenomic binning, comparative biology and taxonomic classification.</title>
        <authorList>
            <person name="Goeker M."/>
        </authorList>
    </citation>
    <scope>NUCLEOTIDE SEQUENCE [LARGE SCALE GENOMIC DNA]</scope>
    <source>
        <strain evidence="2 3">DSM 25520</strain>
    </source>
</reference>
<organism evidence="2 3">
    <name type="scientific">Eoetvoesiella caeni</name>
    <dbReference type="NCBI Taxonomy" id="645616"/>
    <lineage>
        <taxon>Bacteria</taxon>
        <taxon>Pseudomonadati</taxon>
        <taxon>Pseudomonadota</taxon>
        <taxon>Betaproteobacteria</taxon>
        <taxon>Burkholderiales</taxon>
        <taxon>Alcaligenaceae</taxon>
        <taxon>Eoetvoesiella</taxon>
    </lineage>
</organism>
<sequence>MTSANKQHDKRLGGDPSQDDTPREQQKSHGSEQNRGKKDGHTTQIGSGQDQQSSRVGVRDSTNKRR</sequence>
<evidence type="ECO:0000313" key="2">
    <source>
        <dbReference type="EMBL" id="RBP42984.1"/>
    </source>
</evidence>
<keyword evidence="3" id="KW-1185">Reference proteome</keyword>
<feature type="region of interest" description="Disordered" evidence="1">
    <location>
        <begin position="1"/>
        <end position="66"/>
    </location>
</feature>
<dbReference type="EMBL" id="QNRQ01000001">
    <property type="protein sequence ID" value="RBP42984.1"/>
    <property type="molecule type" value="Genomic_DNA"/>
</dbReference>
<dbReference type="OrthoDB" id="8637719at2"/>
<gene>
    <name evidence="2" type="ORF">DFR37_101109</name>
</gene>
<name>A0A366HJG0_9BURK</name>
<comment type="caution">
    <text evidence="2">The sequence shown here is derived from an EMBL/GenBank/DDBJ whole genome shotgun (WGS) entry which is preliminary data.</text>
</comment>
<feature type="compositionally biased region" description="Basic and acidic residues" evidence="1">
    <location>
        <begin position="20"/>
        <end position="41"/>
    </location>
</feature>